<proteinExistence type="predicted"/>
<dbReference type="EMBL" id="HBUE01171354">
    <property type="protein sequence ID" value="CAG6515271.1"/>
    <property type="molecule type" value="Transcribed_RNA"/>
</dbReference>
<evidence type="ECO:0000256" key="1">
    <source>
        <dbReference type="SAM" id="MobiDB-lite"/>
    </source>
</evidence>
<reference evidence="2" key="1">
    <citation type="submission" date="2021-05" db="EMBL/GenBank/DDBJ databases">
        <authorList>
            <person name="Alioto T."/>
            <person name="Alioto T."/>
            <person name="Gomez Garrido J."/>
        </authorList>
    </citation>
    <scope>NUCLEOTIDE SEQUENCE</scope>
</reference>
<accession>A0A8D8DT20</accession>
<dbReference type="EMBL" id="HBUE01276805">
    <property type="protein sequence ID" value="CAG6566772.1"/>
    <property type="molecule type" value="Transcribed_RNA"/>
</dbReference>
<dbReference type="EMBL" id="HBUE01027082">
    <property type="protein sequence ID" value="CAG6454724.1"/>
    <property type="molecule type" value="Transcribed_RNA"/>
</dbReference>
<name>A0A8D8DT20_CULPI</name>
<dbReference type="AlphaFoldDB" id="A0A8D8DT20"/>
<sequence length="182" mass="20572">MRTAKMCRLCLSSGNRVLIATDQNLRALLGPSYESFLPEDGDLPQLVCEQCFRTIGTLWEFAVRGNVSADLMRSYIADEGPYPTVEIRKNRIERMENRPVSPERIVALGKRGGAGREVKSEEVKVAKRIKTESSNSDKVKTKPKEDDKKKVKKEPLEKTDELFGSCDLIPRKPVYKKLASKK</sequence>
<evidence type="ECO:0000313" key="2">
    <source>
        <dbReference type="EMBL" id="CAG6515271.1"/>
    </source>
</evidence>
<feature type="region of interest" description="Disordered" evidence="1">
    <location>
        <begin position="128"/>
        <end position="156"/>
    </location>
</feature>
<organism evidence="2">
    <name type="scientific">Culex pipiens</name>
    <name type="common">House mosquito</name>
    <dbReference type="NCBI Taxonomy" id="7175"/>
    <lineage>
        <taxon>Eukaryota</taxon>
        <taxon>Metazoa</taxon>
        <taxon>Ecdysozoa</taxon>
        <taxon>Arthropoda</taxon>
        <taxon>Hexapoda</taxon>
        <taxon>Insecta</taxon>
        <taxon>Pterygota</taxon>
        <taxon>Neoptera</taxon>
        <taxon>Endopterygota</taxon>
        <taxon>Diptera</taxon>
        <taxon>Nematocera</taxon>
        <taxon>Culicoidea</taxon>
        <taxon>Culicidae</taxon>
        <taxon>Culicinae</taxon>
        <taxon>Culicini</taxon>
        <taxon>Culex</taxon>
        <taxon>Culex</taxon>
    </lineage>
</organism>
<protein>
    <submittedName>
        <fullName evidence="2">(northern house mosquito) hypothetical protein</fullName>
    </submittedName>
</protein>